<dbReference type="GO" id="GO:0004517">
    <property type="term" value="F:nitric-oxide synthase activity"/>
    <property type="evidence" value="ECO:0007669"/>
    <property type="project" value="UniProtKB-EC"/>
</dbReference>
<evidence type="ECO:0000256" key="10">
    <source>
        <dbReference type="ARBA" id="ARBA00023002"/>
    </source>
</evidence>
<dbReference type="InterPro" id="IPR001433">
    <property type="entry name" value="OxRdtase_FAD/NAD-bd"/>
</dbReference>
<keyword evidence="8" id="KW-0521">NADP</keyword>
<dbReference type="InterPro" id="IPR036119">
    <property type="entry name" value="NOS_N_sf"/>
</dbReference>
<comment type="cofactor">
    <cofactor evidence="2">
        <name>FAD</name>
        <dbReference type="ChEBI" id="CHEBI:57692"/>
    </cofactor>
</comment>
<feature type="compositionally biased region" description="Low complexity" evidence="12">
    <location>
        <begin position="173"/>
        <end position="184"/>
    </location>
</feature>
<keyword evidence="11" id="KW-0408">Iron</keyword>
<comment type="caution">
    <text evidence="15">The sequence shown here is derived from an EMBL/GenBank/DDBJ whole genome shotgun (WGS) entry which is preliminary data.</text>
</comment>
<feature type="compositionally biased region" description="Basic and acidic residues" evidence="12">
    <location>
        <begin position="82"/>
        <end position="93"/>
    </location>
</feature>
<dbReference type="Gene3D" id="3.40.50.80">
    <property type="entry name" value="Nucleotide-binding domain of ferredoxin-NADP reductase (FNR) module"/>
    <property type="match status" value="1"/>
</dbReference>
<keyword evidence="10" id="KW-0560">Oxidoreductase</keyword>
<keyword evidence="16" id="KW-1185">Reference proteome</keyword>
<evidence type="ECO:0000256" key="8">
    <source>
        <dbReference type="ARBA" id="ARBA00022857"/>
    </source>
</evidence>
<sequence>MKRSSSRNKDINKNGNKTPREAAGAKEDFSIGQHGTSAAKVEQISNMEERPKSSSSITRPSLGKIFRRNSVTFDAATNVHEKEVNQDETKLELFKSSSMRSGSKNSLDLTDSSHDNRDINEYSKTFKRYIKKKKSSSGRKTSIDTSSHSFSNNMEEKEKSRRGLSILQTTGNSSRTSISSLESTESPHLESFQDAKTILKSVWNIDFEEYNFKIGAPFTQVKIQEKRDAVLLMESWNKVLAFRSMFAEALIGRWRILVAADEISDKNDERRTDFEQQFWVQNIIETNDNAYVSNKKRLENEAVRLVENNLDTLALHLGERVADMGLILVSMIDMAVRSLCPHSQYVQREAYREMKGSADDDIDVSDLFFHEKESTNFEDFCKLFSSYGIKPEHLLLLCDAFLWAMKNQTPYSLDYEKDSMTTLGAHGKFISGIVVLPLIESLGRRSIYIQGRAFTDLIDIISIDHDDIEDNIQLVATAAFSKLFSKLPHIEDHFSDNDIEEVSYYIYEIIILMTKEPAGINDPSSEIRQTFNRISTKWNDLDLTVEALLLLGKEIIAGSSSTLLHSDVFLIQSFSYLWKECLKVGILYPITVNHKLRKDAERFIDEVAAELKWTYETKRKRLFSIRTEISATGTYSHTPEELEIGARLAWRNSAKCVGRISWNTLQVRDRRNISDNPRKVFDECVEHLKIATGGTNIQSVMTAFRPQNKNEIFGMRFWSSQFVRYAGYLNEAGDVLGDPANVNITKFLIEEELWIPPQKKTKFDVLPLVLKLPNNEHPFVYELPREVVHEVHIEHPAYPSVKDLGLKWAAVPAITNFMMNLGGIKYPCAPFNGWFLSTEVVRNLIERYDVIPLLAPIFGIDLDDKLVKIKVSAELETAVLHSFERGRFTVVDPMGVGESFLTHCKRERESGRECPAQWSWIGGLLGSTNPTWHLEMRDFKKWPQYDYCCDPSLVTNLEGFNNKRNNLEEEQIQSELIVSRSKKVEVPKVIIAFGSETGTAEQCASSLAKRLKLCSPAICSLNEVISMDHETRASFEFMLIVCSTFGKGEPPSNANLFYDKIHELDFNGIKFAVLALGSSLYPDFCKAGQDIAHKMMDVGGKPLCDIVKVDSSRGNQGAILEWSTNMSNQILPEKLVNEIKMQNQDEGIDATPLEYTIAWIPDENTFVTRNQGKMKCTDNTELCLHQNQTKSNMSDENVKPTSNKLYPSVRHIEMECEDSFTYTSGDHLAVSPLNSLSKVMCFCTCFEIELNEAIQKSKHLKKKLDSSSKDLYAQKAKKYGSNSANLFWLIEQGFSIYCKENGKTSLFQSKVLNNNTLRQVLQNSLDFSFHTSSYIIDFLTMVATKLDKVLQEDGIDPSFDMFLRRFEDDAEILINDSTKAEVKDTVIQKFKDRYPTVVDFLEEYKDFLCKPIHLSAEKHQDHKPIISVADVLVLMPHMKDRFYSISSSDLLSPNKISITVGLYQRETKAGMIEKGTCSSYLKSLSPGTSISARIVKSSFRCPSDPTFPVVLIGGGTGIAPFMAFMEERSAEFATYTKYARWYFYYGCRTKSEFLYKDKIEKWTKDGVITSRIAYSREADEPKTYVQDLLEEDVNTIVKLLMCKNTHVMICGNASMANSCRKTIIKLLRSHGHMSTVTAEHLLSSMNMKNRWQLDVWGKIEEEQDSIIHTRASLQRKDLLQQASKSQRNFLVNF</sequence>
<dbReference type="InterPro" id="IPR001094">
    <property type="entry name" value="Flavdoxin-like"/>
</dbReference>
<feature type="region of interest" description="Disordered" evidence="12">
    <location>
        <begin position="1"/>
        <end position="61"/>
    </location>
</feature>
<evidence type="ECO:0000256" key="3">
    <source>
        <dbReference type="ARBA" id="ARBA00006267"/>
    </source>
</evidence>
<dbReference type="InterPro" id="IPR039261">
    <property type="entry name" value="FNR_nucleotide-bd"/>
</dbReference>
<comment type="cofactor">
    <cofactor evidence="1">
        <name>FMN</name>
        <dbReference type="ChEBI" id="CHEBI:58210"/>
    </cofactor>
</comment>
<dbReference type="Gene3D" id="3.90.440.10">
    <property type="entry name" value="Nitric Oxide Synthase,Heme Domain,Chain A domain 2"/>
    <property type="match status" value="1"/>
</dbReference>
<dbReference type="Pfam" id="PF02898">
    <property type="entry name" value="NO_synthase"/>
    <property type="match status" value="1"/>
</dbReference>
<feature type="domain" description="FAD-binding FR-type" evidence="14">
    <location>
        <begin position="1169"/>
        <end position="1502"/>
    </location>
</feature>
<dbReference type="SUPFAM" id="SSF56512">
    <property type="entry name" value="Nitric oxide (NO) synthase oxygenase domain"/>
    <property type="match status" value="1"/>
</dbReference>
<dbReference type="Gene3D" id="3.90.340.10">
    <property type="entry name" value="Nitric Oxide Synthase, Chain A, domain 1"/>
    <property type="match status" value="1"/>
</dbReference>
<keyword evidence="5" id="KW-0349">Heme</keyword>
<protein>
    <recommendedName>
        <fullName evidence="4">nitric-oxide synthase (NADPH)</fullName>
        <ecNumber evidence="4">1.14.13.39</ecNumber>
    </recommendedName>
</protein>
<evidence type="ECO:0000313" key="16">
    <source>
        <dbReference type="Proteomes" id="UP001054902"/>
    </source>
</evidence>
<dbReference type="Pfam" id="PF00258">
    <property type="entry name" value="Flavodoxin_1"/>
    <property type="match status" value="1"/>
</dbReference>
<dbReference type="PANTHER" id="PTHR43410:SF1">
    <property type="entry name" value="NITRIC OXIDE SYNTHASE"/>
    <property type="match status" value="1"/>
</dbReference>
<feature type="region of interest" description="Disordered" evidence="12">
    <location>
        <begin position="137"/>
        <end position="186"/>
    </location>
</feature>
<dbReference type="Gene3D" id="3.40.50.360">
    <property type="match status" value="1"/>
</dbReference>
<gene>
    <name evidence="15" type="ORF">CTEN210_02822</name>
</gene>
<dbReference type="GO" id="GO:0005516">
    <property type="term" value="F:calmodulin binding"/>
    <property type="evidence" value="ECO:0007669"/>
    <property type="project" value="UniProtKB-KW"/>
</dbReference>
<dbReference type="InterPro" id="IPR003097">
    <property type="entry name" value="CysJ-like_FAD-binding"/>
</dbReference>
<dbReference type="Gene3D" id="2.40.30.10">
    <property type="entry name" value="Translation factors"/>
    <property type="match status" value="1"/>
</dbReference>
<evidence type="ECO:0000256" key="1">
    <source>
        <dbReference type="ARBA" id="ARBA00001917"/>
    </source>
</evidence>
<evidence type="ECO:0000256" key="11">
    <source>
        <dbReference type="ARBA" id="ARBA00023004"/>
    </source>
</evidence>
<feature type="compositionally biased region" description="Basic and acidic residues" evidence="12">
    <location>
        <begin position="7"/>
        <end position="29"/>
    </location>
</feature>
<name>A0AAD3CIN5_9STRA</name>
<keyword evidence="6" id="KW-0288">FMN</keyword>
<feature type="region of interest" description="Disordered" evidence="12">
    <location>
        <begin position="82"/>
        <end position="118"/>
    </location>
</feature>
<organism evidence="15 16">
    <name type="scientific">Chaetoceros tenuissimus</name>
    <dbReference type="NCBI Taxonomy" id="426638"/>
    <lineage>
        <taxon>Eukaryota</taxon>
        <taxon>Sar</taxon>
        <taxon>Stramenopiles</taxon>
        <taxon>Ochrophyta</taxon>
        <taxon>Bacillariophyta</taxon>
        <taxon>Coscinodiscophyceae</taxon>
        <taxon>Chaetocerotophycidae</taxon>
        <taxon>Chaetocerotales</taxon>
        <taxon>Chaetocerotaceae</taxon>
        <taxon>Chaetoceros</taxon>
    </lineage>
</organism>
<dbReference type="PROSITE" id="PS51384">
    <property type="entry name" value="FAD_FR"/>
    <property type="match status" value="1"/>
</dbReference>
<dbReference type="EC" id="1.14.13.39" evidence="4"/>
<dbReference type="GO" id="GO:0006809">
    <property type="term" value="P:nitric oxide biosynthetic process"/>
    <property type="evidence" value="ECO:0007669"/>
    <property type="project" value="InterPro"/>
</dbReference>
<keyword evidence="9" id="KW-0112">Calmodulin-binding</keyword>
<evidence type="ECO:0000256" key="9">
    <source>
        <dbReference type="ARBA" id="ARBA00022860"/>
    </source>
</evidence>
<feature type="compositionally biased region" description="Low complexity" evidence="12">
    <location>
        <begin position="96"/>
        <end position="106"/>
    </location>
</feature>
<dbReference type="InterPro" id="IPR004030">
    <property type="entry name" value="NOS_N"/>
</dbReference>
<keyword evidence="6" id="KW-0285">Flavoprotein</keyword>
<evidence type="ECO:0000256" key="2">
    <source>
        <dbReference type="ARBA" id="ARBA00001974"/>
    </source>
</evidence>
<feature type="compositionally biased region" description="Polar residues" evidence="12">
    <location>
        <begin position="144"/>
        <end position="153"/>
    </location>
</feature>
<dbReference type="InterPro" id="IPR017927">
    <property type="entry name" value="FAD-bd_FR_type"/>
</dbReference>
<dbReference type="InterPro" id="IPR050607">
    <property type="entry name" value="NOS"/>
</dbReference>
<evidence type="ECO:0000259" key="14">
    <source>
        <dbReference type="PROSITE" id="PS51384"/>
    </source>
</evidence>
<keyword evidence="7" id="KW-0479">Metal-binding</keyword>
<dbReference type="InterPro" id="IPR008254">
    <property type="entry name" value="Flavodoxin/NO_synth"/>
</dbReference>
<dbReference type="EMBL" id="BLLK01000022">
    <property type="protein sequence ID" value="GFH46348.1"/>
    <property type="molecule type" value="Genomic_DNA"/>
</dbReference>
<dbReference type="Gene3D" id="3.90.1230.10">
    <property type="entry name" value="Nitric Oxide Synthase, Chain A, domain 3"/>
    <property type="match status" value="1"/>
</dbReference>
<dbReference type="GO" id="GO:0046872">
    <property type="term" value="F:metal ion binding"/>
    <property type="evidence" value="ECO:0007669"/>
    <property type="project" value="UniProtKB-KW"/>
</dbReference>
<evidence type="ECO:0000256" key="6">
    <source>
        <dbReference type="ARBA" id="ARBA00022643"/>
    </source>
</evidence>
<dbReference type="SUPFAM" id="SSF63380">
    <property type="entry name" value="Riboflavin synthase domain-like"/>
    <property type="match status" value="1"/>
</dbReference>
<dbReference type="InterPro" id="IPR044944">
    <property type="entry name" value="NOS_dom_3"/>
</dbReference>
<dbReference type="GO" id="GO:0010181">
    <property type="term" value="F:FMN binding"/>
    <property type="evidence" value="ECO:0007669"/>
    <property type="project" value="InterPro"/>
</dbReference>
<proteinExistence type="inferred from homology"/>
<dbReference type="InterPro" id="IPR017938">
    <property type="entry name" value="Riboflavin_synthase-like_b-brl"/>
</dbReference>
<dbReference type="Pfam" id="PF00667">
    <property type="entry name" value="FAD_binding_1"/>
    <property type="match status" value="1"/>
</dbReference>
<evidence type="ECO:0000259" key="13">
    <source>
        <dbReference type="PROSITE" id="PS50902"/>
    </source>
</evidence>
<dbReference type="Proteomes" id="UP001054902">
    <property type="component" value="Unassembled WGS sequence"/>
</dbReference>
<evidence type="ECO:0000256" key="4">
    <source>
        <dbReference type="ARBA" id="ARBA00012989"/>
    </source>
</evidence>
<evidence type="ECO:0000256" key="5">
    <source>
        <dbReference type="ARBA" id="ARBA00022617"/>
    </source>
</evidence>
<dbReference type="PANTHER" id="PTHR43410">
    <property type="entry name" value="NITRIC OXIDE SYNTHASE OXYGENASE"/>
    <property type="match status" value="1"/>
</dbReference>
<dbReference type="InterPro" id="IPR029039">
    <property type="entry name" value="Flavoprotein-like_sf"/>
</dbReference>
<evidence type="ECO:0000313" key="15">
    <source>
        <dbReference type="EMBL" id="GFH46348.1"/>
    </source>
</evidence>
<dbReference type="InterPro" id="IPR044940">
    <property type="entry name" value="NOS_dom_2"/>
</dbReference>
<accession>A0AAD3CIN5</accession>
<dbReference type="InterPro" id="IPR044943">
    <property type="entry name" value="NOS_dom_1"/>
</dbReference>
<dbReference type="SUPFAM" id="SSF52343">
    <property type="entry name" value="Ferredoxin reductase-like, C-terminal NADP-linked domain"/>
    <property type="match status" value="1"/>
</dbReference>
<dbReference type="SUPFAM" id="SSF52218">
    <property type="entry name" value="Flavoproteins"/>
    <property type="match status" value="1"/>
</dbReference>
<reference evidence="15 16" key="1">
    <citation type="journal article" date="2021" name="Sci. Rep.">
        <title>The genome of the diatom Chaetoceros tenuissimus carries an ancient integrated fragment of an extant virus.</title>
        <authorList>
            <person name="Hongo Y."/>
            <person name="Kimura K."/>
            <person name="Takaki Y."/>
            <person name="Yoshida Y."/>
            <person name="Baba S."/>
            <person name="Kobayashi G."/>
            <person name="Nagasaki K."/>
            <person name="Hano T."/>
            <person name="Tomaru Y."/>
        </authorList>
    </citation>
    <scope>NUCLEOTIDE SEQUENCE [LARGE SCALE GENOMIC DNA]</scope>
    <source>
        <strain evidence="15 16">NIES-3715</strain>
    </source>
</reference>
<dbReference type="Pfam" id="PF00175">
    <property type="entry name" value="NAD_binding_1"/>
    <property type="match status" value="1"/>
</dbReference>
<feature type="domain" description="Flavodoxin-like" evidence="13">
    <location>
        <begin position="989"/>
        <end position="1127"/>
    </location>
</feature>
<dbReference type="PROSITE" id="PS50902">
    <property type="entry name" value="FLAVODOXIN_LIKE"/>
    <property type="match status" value="1"/>
</dbReference>
<evidence type="ECO:0000256" key="12">
    <source>
        <dbReference type="SAM" id="MobiDB-lite"/>
    </source>
</evidence>
<comment type="similarity">
    <text evidence="3">Belongs to the NOS family.</text>
</comment>
<evidence type="ECO:0000256" key="7">
    <source>
        <dbReference type="ARBA" id="ARBA00022723"/>
    </source>
</evidence>
<dbReference type="PRINTS" id="PR00369">
    <property type="entry name" value="FLAVODOXIN"/>
</dbReference>